<keyword evidence="3 8" id="KW-0540">Nuclease</keyword>
<evidence type="ECO:0000256" key="5">
    <source>
        <dbReference type="ARBA" id="ARBA00022801"/>
    </source>
</evidence>
<evidence type="ECO:0000256" key="3">
    <source>
        <dbReference type="ARBA" id="ARBA00022722"/>
    </source>
</evidence>
<feature type="binding site" evidence="8">
    <location>
        <position position="5"/>
    </location>
    <ligand>
        <name>Mg(2+)</name>
        <dbReference type="ChEBI" id="CHEBI:18420"/>
    </ligand>
</feature>
<gene>
    <name evidence="8" type="primary">vapC</name>
    <name evidence="10" type="ORF">PAI11_14690</name>
</gene>
<dbReference type="CDD" id="cd18731">
    <property type="entry name" value="PIN_NgFitB-like"/>
    <property type="match status" value="1"/>
</dbReference>
<dbReference type="PANTHER" id="PTHR33653">
    <property type="entry name" value="RIBONUCLEASE VAPC2"/>
    <property type="match status" value="1"/>
</dbReference>
<comment type="cofactor">
    <cofactor evidence="1 8">
        <name>Mg(2+)</name>
        <dbReference type="ChEBI" id="CHEBI:18420"/>
    </cofactor>
</comment>
<dbReference type="AlphaFoldDB" id="H0E3U5"/>
<dbReference type="GO" id="GO:0016787">
    <property type="term" value="F:hydrolase activity"/>
    <property type="evidence" value="ECO:0007669"/>
    <property type="project" value="UniProtKB-KW"/>
</dbReference>
<dbReference type="InterPro" id="IPR029060">
    <property type="entry name" value="PIN-like_dom_sf"/>
</dbReference>
<dbReference type="GO" id="GO:0004540">
    <property type="term" value="F:RNA nuclease activity"/>
    <property type="evidence" value="ECO:0007669"/>
    <property type="project" value="InterPro"/>
</dbReference>
<dbReference type="InterPro" id="IPR022907">
    <property type="entry name" value="VapC_family"/>
</dbReference>
<evidence type="ECO:0000256" key="2">
    <source>
        <dbReference type="ARBA" id="ARBA00022649"/>
    </source>
</evidence>
<keyword evidence="8" id="KW-0800">Toxin</keyword>
<comment type="caution">
    <text evidence="10">The sequence shown here is derived from an EMBL/GenBank/DDBJ whole genome shotgun (WGS) entry which is preliminary data.</text>
</comment>
<proteinExistence type="inferred from homology"/>
<dbReference type="GO" id="GO:0000287">
    <property type="term" value="F:magnesium ion binding"/>
    <property type="evidence" value="ECO:0007669"/>
    <property type="project" value="UniProtKB-UniRule"/>
</dbReference>
<dbReference type="InterPro" id="IPR002716">
    <property type="entry name" value="PIN_dom"/>
</dbReference>
<dbReference type="GO" id="GO:0090729">
    <property type="term" value="F:toxin activity"/>
    <property type="evidence" value="ECO:0007669"/>
    <property type="project" value="UniProtKB-KW"/>
</dbReference>
<evidence type="ECO:0000256" key="4">
    <source>
        <dbReference type="ARBA" id="ARBA00022723"/>
    </source>
</evidence>
<accession>H0E3U5</accession>
<dbReference type="PANTHER" id="PTHR33653:SF1">
    <property type="entry name" value="RIBONUCLEASE VAPC2"/>
    <property type="match status" value="1"/>
</dbReference>
<dbReference type="EC" id="3.1.-.-" evidence="8"/>
<dbReference type="SUPFAM" id="SSF88723">
    <property type="entry name" value="PIN domain-like"/>
    <property type="match status" value="1"/>
</dbReference>
<dbReference type="PATRIC" id="fig|1097667.3.peg.1459"/>
<evidence type="ECO:0000256" key="7">
    <source>
        <dbReference type="ARBA" id="ARBA00038093"/>
    </source>
</evidence>
<evidence type="ECO:0000259" key="9">
    <source>
        <dbReference type="Pfam" id="PF01850"/>
    </source>
</evidence>
<keyword evidence="2 8" id="KW-1277">Toxin-antitoxin system</keyword>
<dbReference type="Gene3D" id="3.40.50.1010">
    <property type="entry name" value="5'-nuclease"/>
    <property type="match status" value="1"/>
</dbReference>
<evidence type="ECO:0000256" key="8">
    <source>
        <dbReference type="HAMAP-Rule" id="MF_00265"/>
    </source>
</evidence>
<dbReference type="Proteomes" id="UP000005143">
    <property type="component" value="Unassembled WGS sequence"/>
</dbReference>
<keyword evidence="6 8" id="KW-0460">Magnesium</keyword>
<name>H0E3U5_9ACTN</name>
<evidence type="ECO:0000313" key="11">
    <source>
        <dbReference type="Proteomes" id="UP000005143"/>
    </source>
</evidence>
<comment type="function">
    <text evidence="8">Toxic component of a toxin-antitoxin (TA) system. An RNase.</text>
</comment>
<keyword evidence="5 8" id="KW-0378">Hydrolase</keyword>
<comment type="similarity">
    <text evidence="7 8">Belongs to the PINc/VapC protein family.</text>
</comment>
<dbReference type="OrthoDB" id="9815354at2"/>
<evidence type="ECO:0000256" key="6">
    <source>
        <dbReference type="ARBA" id="ARBA00022842"/>
    </source>
</evidence>
<feature type="domain" description="PIN" evidence="9">
    <location>
        <begin position="2"/>
        <end position="128"/>
    </location>
</feature>
<dbReference type="EMBL" id="AGUD01000081">
    <property type="protein sequence ID" value="EHN11664.1"/>
    <property type="molecule type" value="Genomic_DNA"/>
</dbReference>
<dbReference type="RefSeq" id="WP_007572653.1">
    <property type="nucleotide sequence ID" value="NZ_AGUD01000081.1"/>
</dbReference>
<feature type="binding site" evidence="8">
    <location>
        <position position="104"/>
    </location>
    <ligand>
        <name>Mg(2+)</name>
        <dbReference type="ChEBI" id="CHEBI:18420"/>
    </ligand>
</feature>
<evidence type="ECO:0000256" key="1">
    <source>
        <dbReference type="ARBA" id="ARBA00001946"/>
    </source>
</evidence>
<evidence type="ECO:0000313" key="10">
    <source>
        <dbReference type="EMBL" id="EHN11664.1"/>
    </source>
</evidence>
<reference evidence="10 11" key="1">
    <citation type="journal article" date="2013" name="Biodegradation">
        <title>Quantitative proteomic analysis of ibuprofen-degrading Patulibacter sp. strain I11.</title>
        <authorList>
            <person name="Almeida B."/>
            <person name="Kjeldal H."/>
            <person name="Lolas I."/>
            <person name="Knudsen A.D."/>
            <person name="Carvalho G."/>
            <person name="Nielsen K.L."/>
            <person name="Barreto Crespo M.T."/>
            <person name="Stensballe A."/>
            <person name="Nielsen J.L."/>
        </authorList>
    </citation>
    <scope>NUCLEOTIDE SEQUENCE [LARGE SCALE GENOMIC DNA]</scope>
    <source>
        <strain evidence="10 11">I11</strain>
    </source>
</reference>
<dbReference type="Pfam" id="PF01850">
    <property type="entry name" value="PIN"/>
    <property type="match status" value="1"/>
</dbReference>
<sequence>MIALDTNVLSELIRSTPAPQVVAWVDAQDARVVTLTSITVAELRYGVARLPEGARRDLLATAVEGLLLEDFRGIALPFDAAAAAHYAEIVAARERGGRPIGMADGQIAAICRANGARLATRNGRDFETTGVEVLDPWRHR</sequence>
<dbReference type="HAMAP" id="MF_00265">
    <property type="entry name" value="VapC_Nob1"/>
    <property type="match status" value="1"/>
</dbReference>
<protein>
    <recommendedName>
        <fullName evidence="8">Ribonuclease VapC</fullName>
        <shortName evidence="8">RNase VapC</shortName>
        <ecNumber evidence="8">3.1.-.-</ecNumber>
    </recommendedName>
    <alternativeName>
        <fullName evidence="8">Toxin VapC</fullName>
    </alternativeName>
</protein>
<organism evidence="10 11">
    <name type="scientific">Patulibacter medicamentivorans</name>
    <dbReference type="NCBI Taxonomy" id="1097667"/>
    <lineage>
        <taxon>Bacteria</taxon>
        <taxon>Bacillati</taxon>
        <taxon>Actinomycetota</taxon>
        <taxon>Thermoleophilia</taxon>
        <taxon>Solirubrobacterales</taxon>
        <taxon>Patulibacteraceae</taxon>
        <taxon>Patulibacter</taxon>
    </lineage>
</organism>
<keyword evidence="11" id="KW-1185">Reference proteome</keyword>
<keyword evidence="4 8" id="KW-0479">Metal-binding</keyword>
<dbReference type="InterPro" id="IPR050556">
    <property type="entry name" value="Type_II_TA_system_RNase"/>
</dbReference>